<feature type="compositionally biased region" description="Basic residues" evidence="1">
    <location>
        <begin position="60"/>
        <end position="69"/>
    </location>
</feature>
<organism evidence="2 3">
    <name type="scientific">Fusarium venenatum</name>
    <dbReference type="NCBI Taxonomy" id="56646"/>
    <lineage>
        <taxon>Eukaryota</taxon>
        <taxon>Fungi</taxon>
        <taxon>Dikarya</taxon>
        <taxon>Ascomycota</taxon>
        <taxon>Pezizomycotina</taxon>
        <taxon>Sordariomycetes</taxon>
        <taxon>Hypocreomycetidae</taxon>
        <taxon>Hypocreales</taxon>
        <taxon>Nectriaceae</taxon>
        <taxon>Fusarium</taxon>
    </lineage>
</organism>
<sequence length="429" mass="49287">MSMEVPSQKLRMMIYYNRAPGTRIPTSAKTFTETIPISKESDEEILNKFDDDIEAGILVPRKHRNRGSGKKRDAQDTEEATPASRMQDLLDYAVRHKENCEPQLSLLCTQPTVLYNTAEAQFLSRPEHVPEGYGYGDMGPSTYLKATGRDVLDVVHAKMCKRQFFRAQKSAEHHVATGMGWGWFTCERFRDLTYLRMEMSRAELILTDLHLHYLLELFHTFNIFDAMYQLRKLGSIYKLDPWELKRLSKRESRGLYEVCSIVAFFQKLRATFPSVNEVQDLSPGLGKDLFVPGLEEVDLELEKVKCETFSSASFSNLDDPLKPEMTGKTLEELDDLVREKTGTTMDVMYQEQVNEMVRTLEILKRIGHAIEMFWLGHYEGGDPAKRAESRRKRDERRASQYPSDSSSLISERFDTDSTSVVQEADPITA</sequence>
<evidence type="ECO:0000313" key="2">
    <source>
        <dbReference type="EMBL" id="CEI39712.1"/>
    </source>
</evidence>
<proteinExistence type="predicted"/>
<feature type="region of interest" description="Disordered" evidence="1">
    <location>
        <begin position="383"/>
        <end position="429"/>
    </location>
</feature>
<dbReference type="AlphaFoldDB" id="A0A2L2TDT3"/>
<feature type="region of interest" description="Disordered" evidence="1">
    <location>
        <begin position="59"/>
        <end position="84"/>
    </location>
</feature>
<dbReference type="Proteomes" id="UP000245910">
    <property type="component" value="Chromosome IIII"/>
</dbReference>
<reference evidence="3" key="1">
    <citation type="submission" date="2014-10" db="EMBL/GenBank/DDBJ databases">
        <authorList>
            <person name="King R."/>
        </authorList>
    </citation>
    <scope>NUCLEOTIDE SEQUENCE [LARGE SCALE GENOMIC DNA]</scope>
    <source>
        <strain evidence="3">A3/5</strain>
    </source>
</reference>
<dbReference type="EMBL" id="LN649232">
    <property type="protein sequence ID" value="CEI39712.1"/>
    <property type="molecule type" value="Genomic_DNA"/>
</dbReference>
<accession>A0A2L2TDT3</accession>
<feature type="compositionally biased region" description="Basic and acidic residues" evidence="1">
    <location>
        <begin position="383"/>
        <end position="398"/>
    </location>
</feature>
<keyword evidence="3" id="KW-1185">Reference proteome</keyword>
<protein>
    <submittedName>
        <fullName evidence="2">Uncharacterized protein</fullName>
    </submittedName>
</protein>
<dbReference type="STRING" id="56646.A0A2L2TDT3"/>
<evidence type="ECO:0000313" key="3">
    <source>
        <dbReference type="Proteomes" id="UP000245910"/>
    </source>
</evidence>
<name>A0A2L2TDT3_9HYPO</name>
<feature type="compositionally biased region" description="Polar residues" evidence="1">
    <location>
        <begin position="400"/>
        <end position="409"/>
    </location>
</feature>
<evidence type="ECO:0000256" key="1">
    <source>
        <dbReference type="SAM" id="MobiDB-lite"/>
    </source>
</evidence>